<dbReference type="InterPro" id="IPR040051">
    <property type="entry name" value="SECISBP2"/>
</dbReference>
<dbReference type="EMBL" id="CANHGI010000001">
    <property type="protein sequence ID" value="CAI5440058.1"/>
    <property type="molecule type" value="Genomic_DNA"/>
</dbReference>
<dbReference type="GO" id="GO:1990904">
    <property type="term" value="C:ribonucleoprotein complex"/>
    <property type="evidence" value="ECO:0007669"/>
    <property type="project" value="TreeGrafter"/>
</dbReference>
<sequence length="152" mass="17717">MQSFEILAELDENVLNLLKILKLKRDVVFENEVKGMARRRIVMGFHEILKYLKSGRIKAVIVARNMNWQEEARRGLKNMCDVEKICVSQGIPLISASTKRILGRILQKHPYISAIGIFDISGYEEEFQKILNLWKIDDAFKMYHLDQNSMFA</sequence>
<reference evidence="2" key="1">
    <citation type="submission" date="2022-11" db="EMBL/GenBank/DDBJ databases">
        <authorList>
            <person name="Kikuchi T."/>
        </authorList>
    </citation>
    <scope>NUCLEOTIDE SEQUENCE</scope>
    <source>
        <strain evidence="2">PS1010</strain>
    </source>
</reference>
<keyword evidence="3" id="KW-1185">Reference proteome</keyword>
<dbReference type="PANTHER" id="PTHR13284:SF4">
    <property type="entry name" value="C2H2-TYPE DOMAIN-CONTAINING PROTEIN"/>
    <property type="match status" value="1"/>
</dbReference>
<proteinExistence type="predicted"/>
<accession>A0A9P1I8A2</accession>
<name>A0A9P1I8A2_9PELO</name>
<dbReference type="Pfam" id="PF01248">
    <property type="entry name" value="Ribosomal_L7Ae"/>
    <property type="match status" value="1"/>
</dbReference>
<dbReference type="InterPro" id="IPR004038">
    <property type="entry name" value="Ribosomal_eL8/eL30/eS12/Gad45"/>
</dbReference>
<dbReference type="GO" id="GO:0035368">
    <property type="term" value="F:selenocysteine insertion sequence binding"/>
    <property type="evidence" value="ECO:0007669"/>
    <property type="project" value="InterPro"/>
</dbReference>
<protein>
    <recommendedName>
        <fullName evidence="1">Ribosomal protein eL8/eL30/eS12/Gadd45 domain-containing protein</fullName>
    </recommendedName>
</protein>
<comment type="caution">
    <text evidence="2">The sequence shown here is derived from an EMBL/GenBank/DDBJ whole genome shotgun (WGS) entry which is preliminary data.</text>
</comment>
<dbReference type="GO" id="GO:0043021">
    <property type="term" value="F:ribonucleoprotein complex binding"/>
    <property type="evidence" value="ECO:0007669"/>
    <property type="project" value="TreeGrafter"/>
</dbReference>
<organism evidence="2 3">
    <name type="scientific">Caenorhabditis angaria</name>
    <dbReference type="NCBI Taxonomy" id="860376"/>
    <lineage>
        <taxon>Eukaryota</taxon>
        <taxon>Metazoa</taxon>
        <taxon>Ecdysozoa</taxon>
        <taxon>Nematoda</taxon>
        <taxon>Chromadorea</taxon>
        <taxon>Rhabditida</taxon>
        <taxon>Rhabditina</taxon>
        <taxon>Rhabditomorpha</taxon>
        <taxon>Rhabditoidea</taxon>
        <taxon>Rhabditidae</taxon>
        <taxon>Peloderinae</taxon>
        <taxon>Caenorhabditis</taxon>
    </lineage>
</organism>
<dbReference type="OrthoDB" id="263617at2759"/>
<evidence type="ECO:0000259" key="1">
    <source>
        <dbReference type="Pfam" id="PF01248"/>
    </source>
</evidence>
<evidence type="ECO:0000313" key="2">
    <source>
        <dbReference type="EMBL" id="CAI5440058.1"/>
    </source>
</evidence>
<dbReference type="AlphaFoldDB" id="A0A9P1I8A2"/>
<evidence type="ECO:0000313" key="3">
    <source>
        <dbReference type="Proteomes" id="UP001152747"/>
    </source>
</evidence>
<dbReference type="SUPFAM" id="SSF55315">
    <property type="entry name" value="L30e-like"/>
    <property type="match status" value="1"/>
</dbReference>
<dbReference type="GO" id="GO:0003730">
    <property type="term" value="F:mRNA 3'-UTR binding"/>
    <property type="evidence" value="ECO:0007669"/>
    <property type="project" value="TreeGrafter"/>
</dbReference>
<feature type="domain" description="Ribosomal protein eL8/eL30/eS12/Gadd45" evidence="1">
    <location>
        <begin position="35"/>
        <end position="120"/>
    </location>
</feature>
<dbReference type="GO" id="GO:0005739">
    <property type="term" value="C:mitochondrion"/>
    <property type="evidence" value="ECO:0007669"/>
    <property type="project" value="TreeGrafter"/>
</dbReference>
<dbReference type="PANTHER" id="PTHR13284">
    <property type="entry name" value="GH01354P"/>
    <property type="match status" value="1"/>
</dbReference>
<dbReference type="Proteomes" id="UP001152747">
    <property type="component" value="Unassembled WGS sequence"/>
</dbReference>
<gene>
    <name evidence="2" type="ORF">CAMP_LOCUS2695</name>
</gene>
<dbReference type="Gene3D" id="3.30.1330.30">
    <property type="match status" value="1"/>
</dbReference>
<dbReference type="InterPro" id="IPR029064">
    <property type="entry name" value="Ribosomal_eL30-like_sf"/>
</dbReference>